<dbReference type="NCBIfam" id="TIGR00177">
    <property type="entry name" value="molyb_syn"/>
    <property type="match status" value="1"/>
</dbReference>
<dbReference type="PANTHER" id="PTHR10192">
    <property type="entry name" value="MOLYBDOPTERIN BIOSYNTHESIS PROTEIN"/>
    <property type="match status" value="1"/>
</dbReference>
<comment type="cofactor">
    <cofactor evidence="1 11">
        <name>Mg(2+)</name>
        <dbReference type="ChEBI" id="CHEBI:18420"/>
    </cofactor>
</comment>
<dbReference type="EMBL" id="LICD01000126">
    <property type="protein sequence ID" value="KRO80012.1"/>
    <property type="molecule type" value="Genomic_DNA"/>
</dbReference>
<dbReference type="FunFam" id="3.40.980.10:FF:000004">
    <property type="entry name" value="Molybdopterin molybdenumtransferase"/>
    <property type="match status" value="1"/>
</dbReference>
<dbReference type="AlphaFoldDB" id="A0A0R2SY74"/>
<evidence type="ECO:0000256" key="6">
    <source>
        <dbReference type="ARBA" id="ARBA00022679"/>
    </source>
</evidence>
<dbReference type="Pfam" id="PF03454">
    <property type="entry name" value="MoeA_C"/>
    <property type="match status" value="1"/>
</dbReference>
<dbReference type="Gene3D" id="3.90.105.10">
    <property type="entry name" value="Molybdopterin biosynthesis moea protein, domain 2"/>
    <property type="match status" value="1"/>
</dbReference>
<dbReference type="SUPFAM" id="SSF63867">
    <property type="entry name" value="MoeA C-terminal domain-like"/>
    <property type="match status" value="1"/>
</dbReference>
<dbReference type="InterPro" id="IPR038987">
    <property type="entry name" value="MoeA-like"/>
</dbReference>
<dbReference type="Gene3D" id="2.170.190.11">
    <property type="entry name" value="Molybdopterin biosynthesis moea protein, domain 3"/>
    <property type="match status" value="1"/>
</dbReference>
<dbReference type="InterPro" id="IPR036688">
    <property type="entry name" value="MoeA_C_domain_IV_sf"/>
</dbReference>
<evidence type="ECO:0000256" key="8">
    <source>
        <dbReference type="ARBA" id="ARBA00022842"/>
    </source>
</evidence>
<evidence type="ECO:0000256" key="7">
    <source>
        <dbReference type="ARBA" id="ARBA00022723"/>
    </source>
</evidence>
<dbReference type="Pfam" id="PF00994">
    <property type="entry name" value="MoCF_biosynth"/>
    <property type="match status" value="1"/>
</dbReference>
<keyword evidence="7 11" id="KW-0479">Metal-binding</keyword>
<sequence>MNVLPGSQPSALTPIDEALSFLLASVAPCCEAEVVALLCASGRILSHSITAPLSVPPMANSAMDGYALRAADSVDPERDLAVSQRIAAGQVGARLEAGTAARIFTGAPMPAGADAVVMQENCERRGEGIRVNKAVLPNENVRPIGADIKAGSTVFAQGRRLRPQDIGALASLGLTEVSVTRKLRVALMTTGDELQRPGSALLPGQIYDSNFATLTALLTGLHVDIVDCGRVGDTLAATRDALLDAAGRADCVITTGGVSVGEEDHVRAAIEQLGTIDLWKLAVKPGKPFAFGKITSEGESCQFFGLPGNPVSAFVTFALVVRPTLLALQGATKASPHSFPVRSGFSRDKGGPRQEYLRAVLEHGSEGLVATPLKNQSSGIALSLSRSDGLLIVPPSEGVSQGEILQFIPFSELGA</sequence>
<keyword evidence="8 11" id="KW-0460">Magnesium</keyword>
<feature type="domain" description="MoaB/Mog" evidence="12">
    <location>
        <begin position="186"/>
        <end position="327"/>
    </location>
</feature>
<evidence type="ECO:0000256" key="2">
    <source>
        <dbReference type="ARBA" id="ARBA00002901"/>
    </source>
</evidence>
<keyword evidence="6 11" id="KW-0808">Transferase</keyword>
<dbReference type="SMART" id="SM00852">
    <property type="entry name" value="MoCF_biosynth"/>
    <property type="match status" value="1"/>
</dbReference>
<comment type="catalytic activity">
    <reaction evidence="10">
        <text>adenylyl-molybdopterin + molybdate = Mo-molybdopterin + AMP + H(+)</text>
        <dbReference type="Rhea" id="RHEA:35047"/>
        <dbReference type="ChEBI" id="CHEBI:15378"/>
        <dbReference type="ChEBI" id="CHEBI:36264"/>
        <dbReference type="ChEBI" id="CHEBI:62727"/>
        <dbReference type="ChEBI" id="CHEBI:71302"/>
        <dbReference type="ChEBI" id="CHEBI:456215"/>
        <dbReference type="EC" id="2.10.1.1"/>
    </reaction>
</comment>
<evidence type="ECO:0000256" key="3">
    <source>
        <dbReference type="ARBA" id="ARBA00005046"/>
    </source>
</evidence>
<dbReference type="GO" id="GO:0006777">
    <property type="term" value="P:Mo-molybdopterin cofactor biosynthetic process"/>
    <property type="evidence" value="ECO:0007669"/>
    <property type="project" value="UniProtKB-UniRule"/>
</dbReference>
<dbReference type="PROSITE" id="PS01079">
    <property type="entry name" value="MOCF_BIOSYNTHESIS_2"/>
    <property type="match status" value="1"/>
</dbReference>
<comment type="function">
    <text evidence="2 11">Catalyzes the insertion of molybdate into adenylated molybdopterin with the concomitant release of AMP.</text>
</comment>
<dbReference type="Gene3D" id="3.40.980.10">
    <property type="entry name" value="MoaB/Mog-like domain"/>
    <property type="match status" value="1"/>
</dbReference>
<comment type="caution">
    <text evidence="13">The sequence shown here is derived from an EMBL/GenBank/DDBJ whole genome shotgun (WGS) entry which is preliminary data.</text>
</comment>
<dbReference type="InterPro" id="IPR036425">
    <property type="entry name" value="MoaB/Mog-like_dom_sf"/>
</dbReference>
<dbReference type="Gene3D" id="2.40.340.10">
    <property type="entry name" value="MoeA, C-terminal, domain IV"/>
    <property type="match status" value="1"/>
</dbReference>
<dbReference type="CDD" id="cd00887">
    <property type="entry name" value="MoeA"/>
    <property type="match status" value="1"/>
</dbReference>
<evidence type="ECO:0000256" key="10">
    <source>
        <dbReference type="ARBA" id="ARBA00047317"/>
    </source>
</evidence>
<dbReference type="Proteomes" id="UP000051242">
    <property type="component" value="Unassembled WGS sequence"/>
</dbReference>
<dbReference type="InterPro" id="IPR008284">
    <property type="entry name" value="MoCF_biosynth_CS"/>
</dbReference>
<dbReference type="UniPathway" id="UPA00344"/>
<evidence type="ECO:0000313" key="14">
    <source>
        <dbReference type="Proteomes" id="UP000051242"/>
    </source>
</evidence>
<dbReference type="PANTHER" id="PTHR10192:SF5">
    <property type="entry name" value="GEPHYRIN"/>
    <property type="match status" value="1"/>
</dbReference>
<dbReference type="SUPFAM" id="SSF53218">
    <property type="entry name" value="Molybdenum cofactor biosynthesis proteins"/>
    <property type="match status" value="1"/>
</dbReference>
<dbReference type="GO" id="GO:0061599">
    <property type="term" value="F:molybdopterin molybdotransferase activity"/>
    <property type="evidence" value="ECO:0007669"/>
    <property type="project" value="UniProtKB-UniRule"/>
</dbReference>
<comment type="similarity">
    <text evidence="4 11">Belongs to the MoeA family.</text>
</comment>
<dbReference type="GO" id="GO:0005829">
    <property type="term" value="C:cytosol"/>
    <property type="evidence" value="ECO:0007669"/>
    <property type="project" value="TreeGrafter"/>
</dbReference>
<evidence type="ECO:0000256" key="1">
    <source>
        <dbReference type="ARBA" id="ARBA00001946"/>
    </source>
</evidence>
<dbReference type="InterPro" id="IPR005110">
    <property type="entry name" value="MoeA_linker/N"/>
</dbReference>
<dbReference type="InterPro" id="IPR001453">
    <property type="entry name" value="MoaB/Mog_dom"/>
</dbReference>
<keyword evidence="5 11" id="KW-0500">Molybdenum</keyword>
<dbReference type="NCBIfam" id="NF045515">
    <property type="entry name" value="Glp_gephyrin"/>
    <property type="match status" value="1"/>
</dbReference>
<evidence type="ECO:0000256" key="4">
    <source>
        <dbReference type="ARBA" id="ARBA00010763"/>
    </source>
</evidence>
<dbReference type="Pfam" id="PF03453">
    <property type="entry name" value="MoeA_N"/>
    <property type="match status" value="1"/>
</dbReference>
<accession>A0A0R2SY74</accession>
<dbReference type="EC" id="2.10.1.1" evidence="11"/>
<dbReference type="InterPro" id="IPR036135">
    <property type="entry name" value="MoeA_linker/N_sf"/>
</dbReference>
<dbReference type="GO" id="GO:0046872">
    <property type="term" value="F:metal ion binding"/>
    <property type="evidence" value="ECO:0007669"/>
    <property type="project" value="UniProtKB-UniRule"/>
</dbReference>
<evidence type="ECO:0000313" key="13">
    <source>
        <dbReference type="EMBL" id="KRO80012.1"/>
    </source>
</evidence>
<evidence type="ECO:0000259" key="12">
    <source>
        <dbReference type="SMART" id="SM00852"/>
    </source>
</evidence>
<evidence type="ECO:0000256" key="9">
    <source>
        <dbReference type="ARBA" id="ARBA00023150"/>
    </source>
</evidence>
<comment type="pathway">
    <text evidence="3 11">Cofactor biosynthesis; molybdopterin biosynthesis.</text>
</comment>
<dbReference type="InterPro" id="IPR005111">
    <property type="entry name" value="MoeA_C_domain_IV"/>
</dbReference>
<reference evidence="13 14" key="1">
    <citation type="submission" date="2015-10" db="EMBL/GenBank/DDBJ databases">
        <title>Metagenome-Assembled Genomes uncover a global brackish microbiome.</title>
        <authorList>
            <person name="Hugerth L.W."/>
            <person name="Larsson J."/>
            <person name="Alneberg J."/>
            <person name="Lindh M.V."/>
            <person name="Legrand C."/>
            <person name="Pinhassi J."/>
            <person name="Andersson A.F."/>
        </authorList>
    </citation>
    <scope>NUCLEOTIDE SEQUENCE [LARGE SCALE GENOMIC DNA]</scope>
    <source>
        <strain evidence="13">BACL22 MAG-120619-bin3</strain>
    </source>
</reference>
<organism evidence="13 14">
    <name type="scientific">OM182 bacterium BACL3 MAG-120619-bin3</name>
    <dbReference type="NCBI Taxonomy" id="1655593"/>
    <lineage>
        <taxon>Bacteria</taxon>
        <taxon>Pseudomonadati</taxon>
        <taxon>Pseudomonadota</taxon>
        <taxon>Gammaproteobacteria</taxon>
        <taxon>OMG group</taxon>
        <taxon>OM182 clade</taxon>
    </lineage>
</organism>
<name>A0A0R2SY74_9GAMM</name>
<proteinExistence type="inferred from homology"/>
<evidence type="ECO:0000256" key="5">
    <source>
        <dbReference type="ARBA" id="ARBA00022505"/>
    </source>
</evidence>
<dbReference type="SUPFAM" id="SSF63882">
    <property type="entry name" value="MoeA N-terminal region -like"/>
    <property type="match status" value="1"/>
</dbReference>
<keyword evidence="9 11" id="KW-0501">Molybdenum cofactor biosynthesis</keyword>
<gene>
    <name evidence="13" type="ORF">ABR85_02490</name>
</gene>
<protein>
    <recommendedName>
        <fullName evidence="11">Molybdopterin molybdenumtransferase</fullName>
        <ecNumber evidence="11">2.10.1.1</ecNumber>
    </recommendedName>
</protein>
<evidence type="ECO:0000256" key="11">
    <source>
        <dbReference type="RuleBase" id="RU365090"/>
    </source>
</evidence>